<feature type="domain" description="ABC3 transporter permease C-terminal" evidence="8">
    <location>
        <begin position="739"/>
        <end position="855"/>
    </location>
</feature>
<evidence type="ECO:0000256" key="2">
    <source>
        <dbReference type="ARBA" id="ARBA00022475"/>
    </source>
</evidence>
<feature type="domain" description="ABC3 transporter permease C-terminal" evidence="8">
    <location>
        <begin position="269"/>
        <end position="385"/>
    </location>
</feature>
<dbReference type="RefSeq" id="WP_066491439.1">
    <property type="nucleotide sequence ID" value="NZ_VHIR01000007.1"/>
</dbReference>
<evidence type="ECO:0000313" key="11">
    <source>
        <dbReference type="Proteomes" id="UP000318080"/>
    </source>
</evidence>
<proteinExistence type="inferred from homology"/>
<keyword evidence="4 7" id="KW-1133">Transmembrane helix</keyword>
<dbReference type="GO" id="GO:0005886">
    <property type="term" value="C:plasma membrane"/>
    <property type="evidence" value="ECO:0007669"/>
    <property type="project" value="UniProtKB-SubCell"/>
</dbReference>
<organism evidence="10 11">
    <name type="scientific">Corynebacterium phoceense</name>
    <dbReference type="NCBI Taxonomy" id="1686286"/>
    <lineage>
        <taxon>Bacteria</taxon>
        <taxon>Bacillati</taxon>
        <taxon>Actinomycetota</taxon>
        <taxon>Actinomycetes</taxon>
        <taxon>Mycobacteriales</taxon>
        <taxon>Corynebacteriaceae</taxon>
        <taxon>Corynebacterium</taxon>
    </lineage>
</organism>
<dbReference type="AlphaFoldDB" id="A0A540R7H8"/>
<evidence type="ECO:0000256" key="6">
    <source>
        <dbReference type="ARBA" id="ARBA00038076"/>
    </source>
</evidence>
<feature type="transmembrane region" description="Helical" evidence="7">
    <location>
        <begin position="438"/>
        <end position="462"/>
    </location>
</feature>
<dbReference type="STRING" id="1686286.GCA_900092335_02731"/>
<feature type="transmembrane region" description="Helical" evidence="7">
    <location>
        <begin position="20"/>
        <end position="42"/>
    </location>
</feature>
<evidence type="ECO:0000256" key="1">
    <source>
        <dbReference type="ARBA" id="ARBA00004651"/>
    </source>
</evidence>
<feature type="transmembrane region" description="Helical" evidence="7">
    <location>
        <begin position="265"/>
        <end position="291"/>
    </location>
</feature>
<reference evidence="10 11" key="1">
    <citation type="submission" date="2019-06" db="EMBL/GenBank/DDBJ databases">
        <title>Draft genome of C. phoceense Strain 272.</title>
        <authorList>
            <person name="Pacheco L.G.C."/>
            <person name="Barberis C.M."/>
            <person name="Almuzara M.N."/>
            <person name="Traglia G.M."/>
            <person name="Santos C.S."/>
            <person name="Rocha D.J.P.G."/>
            <person name="Aguiar E.R.G.R."/>
            <person name="Vay C.A."/>
        </authorList>
    </citation>
    <scope>NUCLEOTIDE SEQUENCE [LARGE SCALE GENOMIC DNA]</scope>
    <source>
        <strain evidence="10 11">272</strain>
    </source>
</reference>
<feature type="domain" description="MacB-like periplasmic core" evidence="9">
    <location>
        <begin position="491"/>
        <end position="629"/>
    </location>
</feature>
<keyword evidence="5 7" id="KW-0472">Membrane</keyword>
<sequence length="861" mass="89063">MARKNTMRTVSLRNILAHKLRLALTLLAVVLGTAFIAGSFMFTNTLSDTFDEAVSSTYDDVDAAVNGEGFDGKTIETLEKDSHIERVNLKSNQTVVVANSDAVAFQTGGGTSSLVPYYPAEKVVGQAYEVTEGAEPQGKGEVVVTSDAADKYGIAVGDELLVVHPDHRDEVKVAGLVTPEGKGGATGSSLTLMMAADAFTEVYGNASTLAVAAAEGTTADQLVEHINAEYGEGGPQDLGMSAESGAKLAEEATETMASALKFINYFLIAFGLIALLVGTFIIANTFSMIVAQRTKEFALLRALGASRGQVTRSVIFESVIVGLIGSAVGVVAGMGLVAIIKAVMNAQGMEMGSSLGLSASAIIVPIILGTIVTVVSAWAPAQRAGAVQPVEAMRSSEASTSQPLTVRTWIGVPLILIGVALAAWGMASDAGTGVRASLIGGAALAIIVGFFLASPAISLFIVPPLGRVVGAPCGAVGRLAATNSKRNPRRTAATAFALMLGVALVTAIGMLGATMKSSVSDTVENNITADYLLSGPQSGNFPTPTETGQRAADTPGVEEVISLSVAPVTVDGQASLNYGPQYTQSMMLDGKPADMIKFEMAEGTADFEGDGFIASTDFAQKNGWKVGESYPLAEADPAAAVAGKPAKEIGQVELKGTFDKSQIVQNMVVVSEAVPAEARTVNVVGVRGEDQSPEALETLRSDLEESVKDLVVVQVMSGEDYAGQAATMIDQMLSILYGLLALAVIIAILGIVNTLTLGVIERRQEIGMLRAVGSQRGQIRTMIILEAVQIAFYGALSGVVIGLGLGWAFLKVLASQGLDAMTIPWGMIALMLVGSGLVGVLAALWPAARAAKTPPLDAIAE</sequence>
<feature type="transmembrane region" description="Helical" evidence="7">
    <location>
        <begin position="822"/>
        <end position="845"/>
    </location>
</feature>
<keyword evidence="3 7" id="KW-0812">Transmembrane</keyword>
<comment type="caution">
    <text evidence="10">The sequence shown here is derived from an EMBL/GenBank/DDBJ whole genome shotgun (WGS) entry which is preliminary data.</text>
</comment>
<comment type="similarity">
    <text evidence="6">Belongs to the ABC-4 integral membrane protein family.</text>
</comment>
<gene>
    <name evidence="10" type="ORF">EJK80_06610</name>
</gene>
<dbReference type="EMBL" id="VHIR01000007">
    <property type="protein sequence ID" value="TQE43668.1"/>
    <property type="molecule type" value="Genomic_DNA"/>
</dbReference>
<feature type="transmembrane region" description="Helical" evidence="7">
    <location>
        <begin position="319"/>
        <end position="343"/>
    </location>
</feature>
<dbReference type="Pfam" id="PF12704">
    <property type="entry name" value="MacB_PCD"/>
    <property type="match status" value="2"/>
</dbReference>
<feature type="transmembrane region" description="Helical" evidence="7">
    <location>
        <begin position="355"/>
        <end position="379"/>
    </location>
</feature>
<evidence type="ECO:0000259" key="9">
    <source>
        <dbReference type="Pfam" id="PF12704"/>
    </source>
</evidence>
<evidence type="ECO:0000256" key="4">
    <source>
        <dbReference type="ARBA" id="ARBA00022989"/>
    </source>
</evidence>
<dbReference type="GO" id="GO:0022857">
    <property type="term" value="F:transmembrane transporter activity"/>
    <property type="evidence" value="ECO:0007669"/>
    <property type="project" value="TreeGrafter"/>
</dbReference>
<dbReference type="InterPro" id="IPR025857">
    <property type="entry name" value="MacB_PCD"/>
</dbReference>
<evidence type="ECO:0000313" key="10">
    <source>
        <dbReference type="EMBL" id="TQE43668.1"/>
    </source>
</evidence>
<comment type="subcellular location">
    <subcellularLocation>
        <location evidence="1">Cell membrane</location>
        <topology evidence="1">Multi-pass membrane protein</topology>
    </subcellularLocation>
</comment>
<keyword evidence="2" id="KW-1003">Cell membrane</keyword>
<dbReference type="PANTHER" id="PTHR30572:SF4">
    <property type="entry name" value="ABC TRANSPORTER PERMEASE YTRF"/>
    <property type="match status" value="1"/>
</dbReference>
<evidence type="ECO:0000259" key="8">
    <source>
        <dbReference type="Pfam" id="PF02687"/>
    </source>
</evidence>
<evidence type="ECO:0000256" key="7">
    <source>
        <dbReference type="SAM" id="Phobius"/>
    </source>
</evidence>
<dbReference type="InterPro" id="IPR003838">
    <property type="entry name" value="ABC3_permease_C"/>
</dbReference>
<dbReference type="Pfam" id="PF02687">
    <property type="entry name" value="FtsX"/>
    <property type="match status" value="2"/>
</dbReference>
<dbReference type="InterPro" id="IPR050250">
    <property type="entry name" value="Macrolide_Exporter_MacB"/>
</dbReference>
<keyword evidence="11" id="KW-1185">Reference proteome</keyword>
<protein>
    <submittedName>
        <fullName evidence="10">FtsX-like permease family protein</fullName>
    </submittedName>
</protein>
<evidence type="ECO:0000256" key="5">
    <source>
        <dbReference type="ARBA" id="ARBA00023136"/>
    </source>
</evidence>
<dbReference type="Proteomes" id="UP000318080">
    <property type="component" value="Unassembled WGS sequence"/>
</dbReference>
<feature type="transmembrane region" description="Helical" evidence="7">
    <location>
        <begin position="735"/>
        <end position="760"/>
    </location>
</feature>
<evidence type="ECO:0000256" key="3">
    <source>
        <dbReference type="ARBA" id="ARBA00022692"/>
    </source>
</evidence>
<feature type="transmembrane region" description="Helical" evidence="7">
    <location>
        <begin position="492"/>
        <end position="513"/>
    </location>
</feature>
<dbReference type="PANTHER" id="PTHR30572">
    <property type="entry name" value="MEMBRANE COMPONENT OF TRANSPORTER-RELATED"/>
    <property type="match status" value="1"/>
</dbReference>
<accession>A0A540R7H8</accession>
<feature type="transmembrane region" description="Helical" evidence="7">
    <location>
        <begin position="790"/>
        <end position="810"/>
    </location>
</feature>
<name>A0A540R7H8_9CORY</name>
<feature type="domain" description="MacB-like periplasmic core" evidence="9">
    <location>
        <begin position="23"/>
        <end position="228"/>
    </location>
</feature>
<feature type="transmembrane region" description="Helical" evidence="7">
    <location>
        <begin position="404"/>
        <end position="426"/>
    </location>
</feature>